<evidence type="ECO:0000313" key="1">
    <source>
        <dbReference type="EMBL" id="KAK7022769.1"/>
    </source>
</evidence>
<dbReference type="EMBL" id="JAYKXP010000149">
    <property type="protein sequence ID" value="KAK7022769.1"/>
    <property type="molecule type" value="Genomic_DNA"/>
</dbReference>
<name>A0AAW0BA05_9AGAR</name>
<comment type="caution">
    <text evidence="1">The sequence shown here is derived from an EMBL/GenBank/DDBJ whole genome shotgun (WGS) entry which is preliminary data.</text>
</comment>
<dbReference type="Proteomes" id="UP001383192">
    <property type="component" value="Unassembled WGS sequence"/>
</dbReference>
<sequence>MPEAHVQTHIHPIDASNLQTIDMYDMDYEFFSTASFSTGSRLGGVCRRWRDVTLRTPALWASILIEIADSQYFSEASERLELYLERSKATPLSIALQVDELEYAATHVELLELLELLDLVLQNAHRIALVKVSSRLASCPFILELPPRPFAHTYALQFGWHWKRTLVFEGNVTNIKAFDNGAIEVNVPNQPSA</sequence>
<gene>
    <name evidence="1" type="ORF">VNI00_016974</name>
</gene>
<evidence type="ECO:0000313" key="2">
    <source>
        <dbReference type="Proteomes" id="UP001383192"/>
    </source>
</evidence>
<reference evidence="1 2" key="1">
    <citation type="submission" date="2024-01" db="EMBL/GenBank/DDBJ databases">
        <title>A draft genome for a cacao thread blight-causing isolate of Paramarasmius palmivorus.</title>
        <authorList>
            <person name="Baruah I.K."/>
            <person name="Bukari Y."/>
            <person name="Amoako-Attah I."/>
            <person name="Meinhardt L.W."/>
            <person name="Bailey B.A."/>
            <person name="Cohen S.P."/>
        </authorList>
    </citation>
    <scope>NUCLEOTIDE SEQUENCE [LARGE SCALE GENOMIC DNA]</scope>
    <source>
        <strain evidence="1 2">GH-12</strain>
    </source>
</reference>
<proteinExistence type="predicted"/>
<evidence type="ECO:0008006" key="3">
    <source>
        <dbReference type="Google" id="ProtNLM"/>
    </source>
</evidence>
<accession>A0AAW0BA05</accession>
<dbReference type="AlphaFoldDB" id="A0AAW0BA05"/>
<keyword evidence="2" id="KW-1185">Reference proteome</keyword>
<protein>
    <recommendedName>
        <fullName evidence="3">F-box domain-containing protein</fullName>
    </recommendedName>
</protein>
<organism evidence="1 2">
    <name type="scientific">Paramarasmius palmivorus</name>
    <dbReference type="NCBI Taxonomy" id="297713"/>
    <lineage>
        <taxon>Eukaryota</taxon>
        <taxon>Fungi</taxon>
        <taxon>Dikarya</taxon>
        <taxon>Basidiomycota</taxon>
        <taxon>Agaricomycotina</taxon>
        <taxon>Agaricomycetes</taxon>
        <taxon>Agaricomycetidae</taxon>
        <taxon>Agaricales</taxon>
        <taxon>Marasmiineae</taxon>
        <taxon>Marasmiaceae</taxon>
        <taxon>Paramarasmius</taxon>
    </lineage>
</organism>